<sequence length="191" mass="22192">MERENSFINKVITASLLSEGEKEIQSSSRKLKVPFNKKKILYLSNLLAEYKLENSVSVQFKKGEFTIHSNALGFFLSNWYIKDHKIFSYRVDPSLIDKEAIIIAAILFGERKQDYISIHSSIHKDHLKTLCLCINKNINVPVSFHGDRIRIFNVKQFFMNVFRNSSTIHTAELVDFLTEQEKKEIKEGSFL</sequence>
<dbReference type="OrthoDB" id="2856508at2"/>
<name>A0A0J1L9J5_NIACI</name>
<dbReference type="Proteomes" id="UP000036045">
    <property type="component" value="Unassembled WGS sequence"/>
</dbReference>
<organism evidence="1 3">
    <name type="scientific">Niallia circulans</name>
    <name type="common">Bacillus circulans</name>
    <dbReference type="NCBI Taxonomy" id="1397"/>
    <lineage>
        <taxon>Bacteria</taxon>
        <taxon>Bacillati</taxon>
        <taxon>Bacillota</taxon>
        <taxon>Bacilli</taxon>
        <taxon>Bacillales</taxon>
        <taxon>Bacillaceae</taxon>
        <taxon>Niallia</taxon>
    </lineage>
</organism>
<evidence type="ECO:0000313" key="3">
    <source>
        <dbReference type="Proteomes" id="UP000036045"/>
    </source>
</evidence>
<dbReference type="AlphaFoldDB" id="A0A0J1L9J5"/>
<reference evidence="2" key="2">
    <citation type="submission" date="2021-04" db="EMBL/GenBank/DDBJ databases">
        <title>Genomic analysis of electroactive and textile dye degrading Bacillus circulans strain: DC10 isolated from constructed wetland-microbial fuel cells treating textile dye wastewaters.</title>
        <authorList>
            <person name="Patel D.U."/>
            <person name="Desai C.R."/>
        </authorList>
    </citation>
    <scope>NUCLEOTIDE SEQUENCE</scope>
    <source>
        <strain evidence="2">DC10</strain>
    </source>
</reference>
<gene>
    <name evidence="1" type="ORF">ABW02_15485</name>
    <name evidence="2" type="ORF">KD144_08545</name>
</gene>
<evidence type="ECO:0000313" key="2">
    <source>
        <dbReference type="EMBL" id="MBR8669589.1"/>
    </source>
</evidence>
<comment type="caution">
    <text evidence="1">The sequence shown here is derived from an EMBL/GenBank/DDBJ whole genome shotgun (WGS) entry which is preliminary data.</text>
</comment>
<evidence type="ECO:0000313" key="1">
    <source>
        <dbReference type="EMBL" id="KLV25565.1"/>
    </source>
</evidence>
<dbReference type="EMBL" id="LDPH01000015">
    <property type="protein sequence ID" value="KLV25565.1"/>
    <property type="molecule type" value="Genomic_DNA"/>
</dbReference>
<dbReference type="PATRIC" id="fig|1397.4.peg.1284"/>
<reference evidence="1 3" key="1">
    <citation type="submission" date="2015-05" db="EMBL/GenBank/DDBJ databases">
        <title>Whole genome sequence and identification of bacterial endophytes from Costus igneus.</title>
        <authorList>
            <person name="Lee Y.P."/>
            <person name="Gan H.M."/>
            <person name="Eng W."/>
            <person name="Wheatley M.S."/>
            <person name="Caraballo A."/>
            <person name="Polter S."/>
            <person name="Savka M.A."/>
            <person name="Hudson A.O."/>
        </authorList>
    </citation>
    <scope>NUCLEOTIDE SEQUENCE [LARGE SCALE GENOMIC DNA]</scope>
    <source>
        <strain evidence="1 3">RIT379</strain>
    </source>
</reference>
<accession>A0A0J1L9J5</accession>
<evidence type="ECO:0008006" key="4">
    <source>
        <dbReference type="Google" id="ProtNLM"/>
    </source>
</evidence>
<proteinExistence type="predicted"/>
<protein>
    <recommendedName>
        <fullName evidence="4">LAGLIDADG homing endonuclease</fullName>
    </recommendedName>
</protein>
<keyword evidence="3" id="KW-1185">Reference proteome</keyword>
<dbReference type="RefSeq" id="WP_047943199.1">
    <property type="nucleotide sequence ID" value="NZ_JAGTPX020000007.1"/>
</dbReference>
<dbReference type="EMBL" id="JAGTPX010000006">
    <property type="protein sequence ID" value="MBR8669589.1"/>
    <property type="molecule type" value="Genomic_DNA"/>
</dbReference>